<evidence type="ECO:0000313" key="2">
    <source>
        <dbReference type="Proteomes" id="UP000268696"/>
    </source>
</evidence>
<accession>A0A3G7U7S0</accession>
<proteinExistence type="predicted"/>
<gene>
    <name evidence="1" type="ORF">C4K03_3198</name>
</gene>
<reference evidence="1 2" key="1">
    <citation type="submission" date="2018-03" db="EMBL/GenBank/DDBJ databases">
        <title>Diversity of phytobeneficial traits revealed by whole-genome analysis of worldwide-isolated phenazine-producing Pseudomonas spp.</title>
        <authorList>
            <person name="Biessy A."/>
            <person name="Novinscak A."/>
            <person name="Blom J."/>
            <person name="Leger G."/>
            <person name="Thomashow L.S."/>
            <person name="Cazorla F.M."/>
            <person name="Josic D."/>
            <person name="Filion M."/>
        </authorList>
    </citation>
    <scope>NUCLEOTIDE SEQUENCE [LARGE SCALE GENOMIC DNA]</scope>
    <source>
        <strain evidence="1 2">30B</strain>
    </source>
</reference>
<organism evidence="1 2">
    <name type="scientific">Pseudomonas synxantha</name>
    <dbReference type="NCBI Taxonomy" id="47883"/>
    <lineage>
        <taxon>Bacteria</taxon>
        <taxon>Pseudomonadati</taxon>
        <taxon>Pseudomonadota</taxon>
        <taxon>Gammaproteobacteria</taxon>
        <taxon>Pseudomonadales</taxon>
        <taxon>Pseudomonadaceae</taxon>
        <taxon>Pseudomonas</taxon>
    </lineage>
</organism>
<protein>
    <submittedName>
        <fullName evidence="1">Uncharacterized protein</fullName>
    </submittedName>
</protein>
<sequence>MVDLALPRVTREHYIIDNAAINFPYPDVLAFFVVLES</sequence>
<dbReference type="AlphaFoldDB" id="A0A3G7U7S0"/>
<evidence type="ECO:0000313" key="1">
    <source>
        <dbReference type="EMBL" id="AZE55353.1"/>
    </source>
</evidence>
<dbReference type="EMBL" id="CP027754">
    <property type="protein sequence ID" value="AZE55353.1"/>
    <property type="molecule type" value="Genomic_DNA"/>
</dbReference>
<name>A0A3G7U7S0_9PSED</name>
<dbReference type="Proteomes" id="UP000268696">
    <property type="component" value="Chromosome"/>
</dbReference>